<keyword evidence="1" id="KW-0472">Membrane</keyword>
<dbReference type="Proteomes" id="UP000010798">
    <property type="component" value="Chromosome"/>
</dbReference>
<evidence type="ECO:0000313" key="3">
    <source>
        <dbReference type="Proteomes" id="UP000010798"/>
    </source>
</evidence>
<dbReference type="KEGG" id="saci:Sinac_5346"/>
<keyword evidence="1" id="KW-0812">Transmembrane</keyword>
<feature type="transmembrane region" description="Helical" evidence="1">
    <location>
        <begin position="44"/>
        <end position="63"/>
    </location>
</feature>
<keyword evidence="1" id="KW-1133">Transmembrane helix</keyword>
<dbReference type="eggNOG" id="COG5478">
    <property type="taxonomic scope" value="Bacteria"/>
</dbReference>
<keyword evidence="3" id="KW-1185">Reference proteome</keyword>
<name>L0DLG2_SINAD</name>
<dbReference type="AlphaFoldDB" id="L0DLG2"/>
<dbReference type="Pfam" id="PF04120">
    <property type="entry name" value="Iron_permease"/>
    <property type="match status" value="1"/>
</dbReference>
<protein>
    <submittedName>
        <fullName evidence="2">Putative small integral membrane protein</fullName>
    </submittedName>
</protein>
<dbReference type="STRING" id="886293.Sinac_5346"/>
<dbReference type="GO" id="GO:0055085">
    <property type="term" value="P:transmembrane transport"/>
    <property type="evidence" value="ECO:0007669"/>
    <property type="project" value="InterPro"/>
</dbReference>
<accession>L0DLG2</accession>
<sequence length="171" mass="19262">MRHREGRVAVAVAVAVTKTPVPETRRDLFTRVSGWTIRITGGRWAFLTAVGTVIVWAVSGPFFHYSENWQLVINTGTTIVTFLMVFLIQGAQNRESKAIHLKLDELIMGVNHARNELVNIETLTDQQLDALSGRYRKVAEENQHKLTECFPPEVEEELLGVKKGEAHITVK</sequence>
<dbReference type="InterPro" id="IPR007251">
    <property type="entry name" value="Iron_permease_Fet4"/>
</dbReference>
<reference evidence="2 3" key="1">
    <citation type="submission" date="2012-02" db="EMBL/GenBank/DDBJ databases">
        <title>Complete sequence of chromosome of Singulisphaera acidiphila DSM 18658.</title>
        <authorList>
            <consortium name="US DOE Joint Genome Institute (JGI-PGF)"/>
            <person name="Lucas S."/>
            <person name="Copeland A."/>
            <person name="Lapidus A."/>
            <person name="Glavina del Rio T."/>
            <person name="Dalin E."/>
            <person name="Tice H."/>
            <person name="Bruce D."/>
            <person name="Goodwin L."/>
            <person name="Pitluck S."/>
            <person name="Peters L."/>
            <person name="Ovchinnikova G."/>
            <person name="Chertkov O."/>
            <person name="Kyrpides N."/>
            <person name="Mavromatis K."/>
            <person name="Ivanova N."/>
            <person name="Brettin T."/>
            <person name="Detter J.C."/>
            <person name="Han C."/>
            <person name="Larimer F."/>
            <person name="Land M."/>
            <person name="Hauser L."/>
            <person name="Markowitz V."/>
            <person name="Cheng J.-F."/>
            <person name="Hugenholtz P."/>
            <person name="Woyke T."/>
            <person name="Wu D."/>
            <person name="Tindall B."/>
            <person name="Pomrenke H."/>
            <person name="Brambilla E."/>
            <person name="Klenk H.-P."/>
            <person name="Eisen J.A."/>
        </authorList>
    </citation>
    <scope>NUCLEOTIDE SEQUENCE [LARGE SCALE GENOMIC DNA]</scope>
    <source>
        <strain evidence="3">ATCC BAA-1392 / DSM 18658 / VKM B-2454 / MOB10</strain>
    </source>
</reference>
<evidence type="ECO:0000256" key="1">
    <source>
        <dbReference type="SAM" id="Phobius"/>
    </source>
</evidence>
<dbReference type="OrthoDB" id="119761at2"/>
<dbReference type="HOGENOM" id="CLU_072266_1_1_0"/>
<dbReference type="RefSeq" id="WP_015248599.1">
    <property type="nucleotide sequence ID" value="NC_019892.1"/>
</dbReference>
<feature type="transmembrane region" description="Helical" evidence="1">
    <location>
        <begin position="69"/>
        <end position="88"/>
    </location>
</feature>
<evidence type="ECO:0000313" key="2">
    <source>
        <dbReference type="EMBL" id="AGA29496.1"/>
    </source>
</evidence>
<dbReference type="EMBL" id="CP003364">
    <property type="protein sequence ID" value="AGA29496.1"/>
    <property type="molecule type" value="Genomic_DNA"/>
</dbReference>
<gene>
    <name evidence="2" type="ordered locus">Sinac_5346</name>
</gene>
<proteinExistence type="predicted"/>
<organism evidence="2 3">
    <name type="scientific">Singulisphaera acidiphila (strain ATCC BAA-1392 / DSM 18658 / VKM B-2454 / MOB10)</name>
    <dbReference type="NCBI Taxonomy" id="886293"/>
    <lineage>
        <taxon>Bacteria</taxon>
        <taxon>Pseudomonadati</taxon>
        <taxon>Planctomycetota</taxon>
        <taxon>Planctomycetia</taxon>
        <taxon>Isosphaerales</taxon>
        <taxon>Isosphaeraceae</taxon>
        <taxon>Singulisphaera</taxon>
    </lineage>
</organism>